<name>A0ABQ3UNZ6_9CHLR</name>
<accession>A0ABQ3UNZ6</accession>
<sequence length="379" mass="42235">MIPASTVFDQPTIAALFDQDPVVTDARAFFSLLDWSVVSLWEAQQSPRGRPADPISAYLKAFLLRIREGFLYTSQLRAFLVKHPLLVIELGFSLVLDLTQPYGFDVEQTLPTRYWLGEKLRGLDRTLLQDLLAGTVHALQEEIPGLGEVVSFDVKHLYAWVKENNERAYVPDRYDKTQRLKGDPDCKLGVKRSTNKELADGSTEEKKELLWGYGSGVAAATIPDYGDVILAEYTQPFNEGDVTYFRPLYQQAVVTLNQFPTHISRLMRPMMRGTFMMRPFVTVASLPSHSISIAKSLLRVWLMVLPVAPSACPCSPRFSSTIPTAIVPSASNVLCSSRRKPARPVQMNYLHPSSEGLKPVTFIVTGLLACRSEAAPEVG</sequence>
<gene>
    <name evidence="1" type="ORF">KSB_29080</name>
</gene>
<dbReference type="Proteomes" id="UP000654345">
    <property type="component" value="Unassembled WGS sequence"/>
</dbReference>
<dbReference type="EMBL" id="BNJG01000001">
    <property type="protein sequence ID" value="GHO54433.1"/>
    <property type="molecule type" value="Genomic_DNA"/>
</dbReference>
<evidence type="ECO:0000313" key="2">
    <source>
        <dbReference type="Proteomes" id="UP000654345"/>
    </source>
</evidence>
<reference evidence="1 2" key="1">
    <citation type="journal article" date="2021" name="Int. J. Syst. Evol. Microbiol.">
        <title>Reticulibacter mediterranei gen. nov., sp. nov., within the new family Reticulibacteraceae fam. nov., and Ktedonospora formicarum gen. nov., sp. nov., Ktedonobacter robiniae sp. nov., Dictyobacter formicarum sp. nov. and Dictyobacter arantiisoli sp. nov., belonging to the class Ktedonobacteria.</title>
        <authorList>
            <person name="Yabe S."/>
            <person name="Zheng Y."/>
            <person name="Wang C.M."/>
            <person name="Sakai Y."/>
            <person name="Abe K."/>
            <person name="Yokota A."/>
            <person name="Donadio S."/>
            <person name="Cavaletti L."/>
            <person name="Monciardini P."/>
        </authorList>
    </citation>
    <scope>NUCLEOTIDE SEQUENCE [LARGE SCALE GENOMIC DNA]</scope>
    <source>
        <strain evidence="1 2">SOSP1-30</strain>
    </source>
</reference>
<dbReference type="RefSeq" id="WP_201371149.1">
    <property type="nucleotide sequence ID" value="NZ_BNJG01000001.1"/>
</dbReference>
<comment type="caution">
    <text evidence="1">The sequence shown here is derived from an EMBL/GenBank/DDBJ whole genome shotgun (WGS) entry which is preliminary data.</text>
</comment>
<organism evidence="1 2">
    <name type="scientific">Ktedonobacter robiniae</name>
    <dbReference type="NCBI Taxonomy" id="2778365"/>
    <lineage>
        <taxon>Bacteria</taxon>
        <taxon>Bacillati</taxon>
        <taxon>Chloroflexota</taxon>
        <taxon>Ktedonobacteria</taxon>
        <taxon>Ktedonobacterales</taxon>
        <taxon>Ktedonobacteraceae</taxon>
        <taxon>Ktedonobacter</taxon>
    </lineage>
</organism>
<protein>
    <submittedName>
        <fullName evidence="1">Uncharacterized protein</fullName>
    </submittedName>
</protein>
<keyword evidence="2" id="KW-1185">Reference proteome</keyword>
<proteinExistence type="predicted"/>
<evidence type="ECO:0000313" key="1">
    <source>
        <dbReference type="EMBL" id="GHO54433.1"/>
    </source>
</evidence>